<reference evidence="3" key="1">
    <citation type="submission" date="2020-05" db="UniProtKB">
        <authorList>
            <consortium name="EnsemblMetazoa"/>
        </authorList>
    </citation>
    <scope>IDENTIFICATION</scope>
    <source>
        <strain evidence="3">BB02</strain>
    </source>
</reference>
<dbReference type="EnsemblMetazoa" id="BGLB023133-RE">
    <property type="protein sequence ID" value="BGLB023133-PE"/>
    <property type="gene ID" value="BGLB023133"/>
</dbReference>
<dbReference type="NCBIfam" id="TIGR00231">
    <property type="entry name" value="small_GTP"/>
    <property type="match status" value="1"/>
</dbReference>
<dbReference type="Pfam" id="PF00071">
    <property type="entry name" value="Ras"/>
    <property type="match status" value="1"/>
</dbReference>
<dbReference type="SMART" id="SM00173">
    <property type="entry name" value="RAS"/>
    <property type="match status" value="1"/>
</dbReference>
<dbReference type="FunFam" id="3.40.50.300:FF:001447">
    <property type="entry name" value="Ras-related protein Rab-1B"/>
    <property type="match status" value="1"/>
</dbReference>
<dbReference type="SMART" id="SM00174">
    <property type="entry name" value="RHO"/>
    <property type="match status" value="1"/>
</dbReference>
<dbReference type="PANTHER" id="PTHR47977">
    <property type="entry name" value="RAS-RELATED PROTEIN RAB"/>
    <property type="match status" value="1"/>
</dbReference>
<dbReference type="SMART" id="SM00175">
    <property type="entry name" value="RAB"/>
    <property type="match status" value="1"/>
</dbReference>
<dbReference type="AlphaFoldDB" id="A0A2C9KSU1"/>
<dbReference type="Gene3D" id="3.40.50.300">
    <property type="entry name" value="P-loop containing nucleotide triphosphate hydrolases"/>
    <property type="match status" value="1"/>
</dbReference>
<organism evidence="3 4">
    <name type="scientific">Biomphalaria glabrata</name>
    <name type="common">Bloodfluke planorb</name>
    <name type="synonym">Freshwater snail</name>
    <dbReference type="NCBI Taxonomy" id="6526"/>
    <lineage>
        <taxon>Eukaryota</taxon>
        <taxon>Metazoa</taxon>
        <taxon>Spiralia</taxon>
        <taxon>Lophotrochozoa</taxon>
        <taxon>Mollusca</taxon>
        <taxon>Gastropoda</taxon>
        <taxon>Heterobranchia</taxon>
        <taxon>Euthyneura</taxon>
        <taxon>Panpulmonata</taxon>
        <taxon>Hygrophila</taxon>
        <taxon>Lymnaeoidea</taxon>
        <taxon>Planorbidae</taxon>
        <taxon>Biomphalaria</taxon>
    </lineage>
</organism>
<evidence type="ECO:0000313" key="4">
    <source>
        <dbReference type="Proteomes" id="UP000076420"/>
    </source>
</evidence>
<evidence type="ECO:0000256" key="2">
    <source>
        <dbReference type="ARBA" id="ARBA00023134"/>
    </source>
</evidence>
<dbReference type="GO" id="GO:0003924">
    <property type="term" value="F:GTPase activity"/>
    <property type="evidence" value="ECO:0007669"/>
    <property type="project" value="InterPro"/>
</dbReference>
<gene>
    <name evidence="3" type="primary">106068993</name>
</gene>
<dbReference type="VEuPathDB" id="VectorBase:BGLB023133"/>
<dbReference type="SUPFAM" id="SSF56219">
    <property type="entry name" value="DNase I-like"/>
    <property type="match status" value="1"/>
</dbReference>
<keyword evidence="1" id="KW-0547">Nucleotide-binding</keyword>
<name>A0A2C9KSU1_BIOGL</name>
<evidence type="ECO:0000313" key="3">
    <source>
        <dbReference type="EnsemblMetazoa" id="BGLB023133-PE"/>
    </source>
</evidence>
<dbReference type="InterPro" id="IPR050227">
    <property type="entry name" value="Rab"/>
</dbReference>
<dbReference type="SUPFAM" id="SSF52540">
    <property type="entry name" value="P-loop containing nucleoside triphosphate hydrolases"/>
    <property type="match status" value="1"/>
</dbReference>
<protein>
    <submittedName>
        <fullName evidence="3">Uncharacterized protein</fullName>
    </submittedName>
</protein>
<dbReference type="PRINTS" id="PR00449">
    <property type="entry name" value="RASTRNSFRMNG"/>
</dbReference>
<dbReference type="InterPro" id="IPR027417">
    <property type="entry name" value="P-loop_NTPase"/>
</dbReference>
<sequence length="209" mass="23959">MWEKKSSSEVLMERTVGTLTIPYENAVANLNWIKIIGVGSCNVGKTSLIKHFCESKFTSNYQPTVGVDYGFKVENINGCDVRVNIWDFSGSTDYLEVRNELYSKTNGIFLVFDVTNATTFDSLDQWLREITQYSSNSAQIFIVGNKEDKDKFCEGLKDAIANIPQKEHMVILGDLNARLGSDHAILPWAFWNRQDVCVSYYFMNLWYRQ</sequence>
<dbReference type="OrthoDB" id="8830751at2759"/>
<accession>A0A2C9KSU1</accession>
<proteinExistence type="predicted"/>
<dbReference type="Proteomes" id="UP000076420">
    <property type="component" value="Unassembled WGS sequence"/>
</dbReference>
<dbReference type="GO" id="GO:0005525">
    <property type="term" value="F:GTP binding"/>
    <property type="evidence" value="ECO:0007669"/>
    <property type="project" value="UniProtKB-KW"/>
</dbReference>
<dbReference type="InterPro" id="IPR001806">
    <property type="entry name" value="Small_GTPase"/>
</dbReference>
<dbReference type="RefSeq" id="XP_013083999.2">
    <property type="nucleotide sequence ID" value="XM_013228545.2"/>
</dbReference>
<dbReference type="PROSITE" id="PS51419">
    <property type="entry name" value="RAB"/>
    <property type="match status" value="1"/>
</dbReference>
<keyword evidence="2" id="KW-0342">GTP-binding</keyword>
<dbReference type="InterPro" id="IPR036691">
    <property type="entry name" value="Endo/exonu/phosph_ase_sf"/>
</dbReference>
<evidence type="ECO:0000256" key="1">
    <source>
        <dbReference type="ARBA" id="ARBA00022741"/>
    </source>
</evidence>
<dbReference type="InterPro" id="IPR005225">
    <property type="entry name" value="Small_GTP-bd"/>
</dbReference>
<dbReference type="VEuPathDB" id="VectorBase:BGLAX_048534"/>